<reference evidence="3 4" key="1">
    <citation type="submission" date="2019-03" db="EMBL/GenBank/DDBJ databases">
        <title>Luteimonas zhaokaii sp.nov., isolated from the rectal contents of Plateau pika in Yushu, Qinghai Province, China.</title>
        <authorList>
            <person name="Zhang G."/>
        </authorList>
    </citation>
    <scope>NUCLEOTIDE SEQUENCE [LARGE SCALE GENOMIC DNA]</scope>
    <source>
        <strain evidence="3 4">B9</strain>
    </source>
</reference>
<keyword evidence="1" id="KW-0732">Signal</keyword>
<dbReference type="AlphaFoldDB" id="A0A4R5U4E6"/>
<evidence type="ECO:0000259" key="2">
    <source>
        <dbReference type="Pfam" id="PF05229"/>
    </source>
</evidence>
<feature type="domain" description="Spore coat protein U/FanG" evidence="2">
    <location>
        <begin position="53"/>
        <end position="182"/>
    </location>
</feature>
<feature type="chain" id="PRO_5020323102" evidence="1">
    <location>
        <begin position="44"/>
        <end position="186"/>
    </location>
</feature>
<dbReference type="InterPro" id="IPR007893">
    <property type="entry name" value="Spore_coat_U/FanG"/>
</dbReference>
<evidence type="ECO:0000313" key="4">
    <source>
        <dbReference type="Proteomes" id="UP000294796"/>
    </source>
</evidence>
<accession>A0A4R5U4E6</accession>
<protein>
    <submittedName>
        <fullName evidence="3">SCPU domain-containing protein</fullName>
    </submittedName>
</protein>
<feature type="signal peptide" evidence="1">
    <location>
        <begin position="1"/>
        <end position="43"/>
    </location>
</feature>
<keyword evidence="4" id="KW-1185">Reference proteome</keyword>
<evidence type="ECO:0000313" key="3">
    <source>
        <dbReference type="EMBL" id="TDK28588.1"/>
    </source>
</evidence>
<dbReference type="EMBL" id="SMTF01000001">
    <property type="protein sequence ID" value="TDK28588.1"/>
    <property type="molecule type" value="Genomic_DNA"/>
</dbReference>
<organism evidence="3 4">
    <name type="scientific">Luteimonas aestuarii</name>
    <dbReference type="NCBI Taxonomy" id="453837"/>
    <lineage>
        <taxon>Bacteria</taxon>
        <taxon>Pseudomonadati</taxon>
        <taxon>Pseudomonadota</taxon>
        <taxon>Gammaproteobacteria</taxon>
        <taxon>Lysobacterales</taxon>
        <taxon>Lysobacteraceae</taxon>
        <taxon>Luteimonas</taxon>
    </lineage>
</organism>
<dbReference type="PANTHER" id="PTHR37089:SF3">
    <property type="entry name" value="EXPORTED PROTEIN"/>
    <property type="match status" value="1"/>
</dbReference>
<comment type="caution">
    <text evidence="3">The sequence shown here is derived from an EMBL/GenBank/DDBJ whole genome shotgun (WGS) entry which is preliminary data.</text>
</comment>
<dbReference type="Proteomes" id="UP000294796">
    <property type="component" value="Unassembled WGS sequence"/>
</dbReference>
<gene>
    <name evidence="3" type="ORF">E2F46_01525</name>
</gene>
<name>A0A4R5U4E6_9GAMM</name>
<dbReference type="Pfam" id="PF05229">
    <property type="entry name" value="SCPU"/>
    <property type="match status" value="1"/>
</dbReference>
<dbReference type="PANTHER" id="PTHR37089">
    <property type="entry name" value="PROTEIN U-RELATED"/>
    <property type="match status" value="1"/>
</dbReference>
<dbReference type="InterPro" id="IPR053167">
    <property type="entry name" value="Spore_coat_component"/>
</dbReference>
<evidence type="ECO:0000256" key="1">
    <source>
        <dbReference type="SAM" id="SignalP"/>
    </source>
</evidence>
<dbReference type="OrthoDB" id="7011154at2"/>
<sequence>MVHVGPLTPTHIPNKEPIPMNRKSILRSILPIALVAMSAPVFADEVSENLIINGQVLPGCQLQISPLDNLDINSLSLSQVASSPTGIGARCNTGTAYEIAPGDGLNYGLNADFPNHRSLSGPGFFLAYSLHRDMVGGETWGTGADQISGVGNGEWQFMPYSIAFLGANKAPNGFYSDTVQVTLTYN</sequence>
<proteinExistence type="predicted"/>